<feature type="transmembrane region" description="Helical" evidence="6">
    <location>
        <begin position="465"/>
        <end position="484"/>
    </location>
</feature>
<dbReference type="AlphaFoldDB" id="A0A8B7PKF8"/>
<feature type="compositionally biased region" description="Polar residues" evidence="5">
    <location>
        <begin position="595"/>
        <end position="612"/>
    </location>
</feature>
<accession>A0A8B7PKF8</accession>
<feature type="transmembrane region" description="Helical" evidence="6">
    <location>
        <begin position="256"/>
        <end position="278"/>
    </location>
</feature>
<evidence type="ECO:0000259" key="7">
    <source>
        <dbReference type="PROSITE" id="PS50850"/>
    </source>
</evidence>
<evidence type="ECO:0000256" key="2">
    <source>
        <dbReference type="ARBA" id="ARBA00022692"/>
    </source>
</evidence>
<dbReference type="InterPro" id="IPR036259">
    <property type="entry name" value="MFS_trans_sf"/>
</dbReference>
<dbReference type="InterPro" id="IPR020846">
    <property type="entry name" value="MFS_dom"/>
</dbReference>
<feature type="domain" description="Major facilitator superfamily (MFS) profile" evidence="7">
    <location>
        <begin position="116"/>
        <end position="550"/>
    </location>
</feature>
<feature type="transmembrane region" description="Helical" evidence="6">
    <location>
        <begin position="198"/>
        <end position="218"/>
    </location>
</feature>
<evidence type="ECO:0000313" key="8">
    <source>
        <dbReference type="Proteomes" id="UP000694843"/>
    </source>
</evidence>
<feature type="compositionally biased region" description="Basic and acidic residues" evidence="5">
    <location>
        <begin position="576"/>
        <end position="585"/>
    </location>
</feature>
<dbReference type="RefSeq" id="XP_018026663.1">
    <property type="nucleotide sequence ID" value="XM_018171174.2"/>
</dbReference>
<feature type="transmembrane region" description="Helical" evidence="6">
    <location>
        <begin position="496"/>
        <end position="519"/>
    </location>
</feature>
<feature type="transmembrane region" description="Helical" evidence="6">
    <location>
        <begin position="224"/>
        <end position="244"/>
    </location>
</feature>
<feature type="transmembrane region" description="Helical" evidence="6">
    <location>
        <begin position="432"/>
        <end position="453"/>
    </location>
</feature>
<dbReference type="InterPro" id="IPR005828">
    <property type="entry name" value="MFS_sugar_transport-like"/>
</dbReference>
<evidence type="ECO:0000256" key="3">
    <source>
        <dbReference type="ARBA" id="ARBA00022989"/>
    </source>
</evidence>
<feature type="region of interest" description="Disordered" evidence="5">
    <location>
        <begin position="560"/>
        <end position="612"/>
    </location>
</feature>
<evidence type="ECO:0000313" key="9">
    <source>
        <dbReference type="RefSeq" id="XP_018026663.1"/>
    </source>
</evidence>
<dbReference type="GeneID" id="108682065"/>
<feature type="transmembrane region" description="Helical" evidence="6">
    <location>
        <begin position="168"/>
        <end position="191"/>
    </location>
</feature>
<dbReference type="GO" id="GO:0016020">
    <property type="term" value="C:membrane"/>
    <property type="evidence" value="ECO:0007669"/>
    <property type="project" value="UniProtKB-SubCell"/>
</dbReference>
<evidence type="ECO:0000256" key="5">
    <source>
        <dbReference type="SAM" id="MobiDB-lite"/>
    </source>
</evidence>
<feature type="transmembrane region" description="Helical" evidence="6">
    <location>
        <begin position="525"/>
        <end position="545"/>
    </location>
</feature>
<sequence>MKRSSNSPAAVPPTGELDTLGPAAAPPAGELDTLEDVFELVGTKGAYNILVLIACSAVGLMTPMQILSSDFLGKAAPHWCDVPELQAANWTMEQIRNFSSPDPAQNYMCSRRSYDYGIAAQLGFEAVMEDTNVVPGGDMNETCSSLVFQDGIDSIVTEWSLVCDRLVWSSHAVAASHAGLCLGSLLFGYILDRVGRRIGLMVAITMFVPCGLAVAAAVNIHMYIVFRILVTMFGMGMYLGGFVLSMELCTPRQRSLVSSYFVVPWAVGYMATSAIAYTVTSWRYLQVALTVPAIALYCNLCLVPESPRWLIRKGRYEEALSILTKMALRNKRKMPSDDDMSAALRRICPRKVNNVQWSAVSWLRTWIYPQLQWKTPVVFFCWFSVSMVYYGLSQGSANLGVNEYQFIFVGGALEVAAYLVIYPGVTMLGRRVFLALTYAVAAVSIGGVMGMMMTGFDGGNGGLLFLSYSGKFMITAAFHVLYVITGELFPTELRSLIIGEASVCARIGSIMSPYINILVGSEVRWAPAAFFGSFSIASAILAAFLPETRGLALDEELKATKNQEARTPGTGSQGDEELKTKKQEEGTLGAGYQGGKNNPYFSATDDTLASQF</sequence>
<keyword evidence="2 6" id="KW-0812">Transmembrane</keyword>
<dbReference type="Gene3D" id="1.20.1250.20">
    <property type="entry name" value="MFS general substrate transporter like domains"/>
    <property type="match status" value="1"/>
</dbReference>
<dbReference type="GO" id="GO:0022857">
    <property type="term" value="F:transmembrane transporter activity"/>
    <property type="evidence" value="ECO:0007669"/>
    <property type="project" value="InterPro"/>
</dbReference>
<dbReference type="SUPFAM" id="SSF103473">
    <property type="entry name" value="MFS general substrate transporter"/>
    <property type="match status" value="1"/>
</dbReference>
<dbReference type="OrthoDB" id="2544694at2759"/>
<feature type="transmembrane region" description="Helical" evidence="6">
    <location>
        <begin position="373"/>
        <end position="392"/>
    </location>
</feature>
<name>A0A8B7PKF8_HYAAZ</name>
<dbReference type="KEGG" id="hazt:108682065"/>
<dbReference type="PROSITE" id="PS50850">
    <property type="entry name" value="MFS"/>
    <property type="match status" value="1"/>
</dbReference>
<evidence type="ECO:0000256" key="4">
    <source>
        <dbReference type="ARBA" id="ARBA00023136"/>
    </source>
</evidence>
<keyword evidence="4 6" id="KW-0472">Membrane</keyword>
<reference evidence="9" key="1">
    <citation type="submission" date="2025-08" db="UniProtKB">
        <authorList>
            <consortium name="RefSeq"/>
        </authorList>
    </citation>
    <scope>IDENTIFICATION</scope>
    <source>
        <tissue evidence="9">Whole organism</tissue>
    </source>
</reference>
<organism evidence="8 9">
    <name type="scientific">Hyalella azteca</name>
    <name type="common">Amphipod</name>
    <dbReference type="NCBI Taxonomy" id="294128"/>
    <lineage>
        <taxon>Eukaryota</taxon>
        <taxon>Metazoa</taxon>
        <taxon>Ecdysozoa</taxon>
        <taxon>Arthropoda</taxon>
        <taxon>Crustacea</taxon>
        <taxon>Multicrustacea</taxon>
        <taxon>Malacostraca</taxon>
        <taxon>Eumalacostraca</taxon>
        <taxon>Peracarida</taxon>
        <taxon>Amphipoda</taxon>
        <taxon>Senticaudata</taxon>
        <taxon>Talitrida</taxon>
        <taxon>Talitroidea</taxon>
        <taxon>Hyalellidae</taxon>
        <taxon>Hyalella</taxon>
    </lineage>
</organism>
<feature type="transmembrane region" description="Helical" evidence="6">
    <location>
        <begin position="404"/>
        <end position="425"/>
    </location>
</feature>
<evidence type="ECO:0000256" key="1">
    <source>
        <dbReference type="ARBA" id="ARBA00004141"/>
    </source>
</evidence>
<dbReference type="Proteomes" id="UP000694843">
    <property type="component" value="Unplaced"/>
</dbReference>
<keyword evidence="3 6" id="KW-1133">Transmembrane helix</keyword>
<feature type="transmembrane region" description="Helical" evidence="6">
    <location>
        <begin position="46"/>
        <end position="67"/>
    </location>
</feature>
<comment type="subcellular location">
    <subcellularLocation>
        <location evidence="1">Membrane</location>
        <topology evidence="1">Multi-pass membrane protein</topology>
    </subcellularLocation>
</comment>
<proteinExistence type="predicted"/>
<keyword evidence="8" id="KW-1185">Reference proteome</keyword>
<gene>
    <name evidence="9" type="primary">LOC108682065</name>
</gene>
<protein>
    <submittedName>
        <fullName evidence="9">Organic cation transporter protein</fullName>
    </submittedName>
</protein>
<dbReference type="Pfam" id="PF00083">
    <property type="entry name" value="Sugar_tr"/>
    <property type="match status" value="1"/>
</dbReference>
<dbReference type="PANTHER" id="PTHR24064">
    <property type="entry name" value="SOLUTE CARRIER FAMILY 22 MEMBER"/>
    <property type="match status" value="1"/>
</dbReference>
<feature type="region of interest" description="Disordered" evidence="5">
    <location>
        <begin position="1"/>
        <end position="23"/>
    </location>
</feature>
<feature type="transmembrane region" description="Helical" evidence="6">
    <location>
        <begin position="284"/>
        <end position="303"/>
    </location>
</feature>
<evidence type="ECO:0000256" key="6">
    <source>
        <dbReference type="SAM" id="Phobius"/>
    </source>
</evidence>